<dbReference type="STRING" id="33960.TY91_03260"/>
<evidence type="ECO:0000313" key="1">
    <source>
        <dbReference type="EMBL" id="KRM75933.1"/>
    </source>
</evidence>
<protein>
    <submittedName>
        <fullName evidence="1">Uncharacterized protein</fullName>
    </submittedName>
</protein>
<name>A0A0R2B902_SECCO</name>
<gene>
    <name evidence="1" type="ORF">FC82_GL002094</name>
</gene>
<dbReference type="PATRIC" id="fig|1423733.4.peg.2199"/>
<comment type="caution">
    <text evidence="1">The sequence shown here is derived from an EMBL/GenBank/DDBJ whole genome shotgun (WGS) entry which is preliminary data.</text>
</comment>
<dbReference type="EMBL" id="AYYR01000043">
    <property type="protein sequence ID" value="KRM75933.1"/>
    <property type="molecule type" value="Genomic_DNA"/>
</dbReference>
<evidence type="ECO:0000313" key="2">
    <source>
        <dbReference type="Proteomes" id="UP000051845"/>
    </source>
</evidence>
<reference evidence="1 2" key="1">
    <citation type="journal article" date="2015" name="Genome Announc.">
        <title>Expanding the biotechnology potential of lactobacilli through comparative genomics of 213 strains and associated genera.</title>
        <authorList>
            <person name="Sun Z."/>
            <person name="Harris H.M."/>
            <person name="McCann A."/>
            <person name="Guo C."/>
            <person name="Argimon S."/>
            <person name="Zhang W."/>
            <person name="Yang X."/>
            <person name="Jeffery I.B."/>
            <person name="Cooney J.C."/>
            <person name="Kagawa T.F."/>
            <person name="Liu W."/>
            <person name="Song Y."/>
            <person name="Salvetti E."/>
            <person name="Wrobel A."/>
            <person name="Rasinkangas P."/>
            <person name="Parkhill J."/>
            <person name="Rea M.C."/>
            <person name="O'Sullivan O."/>
            <person name="Ritari J."/>
            <person name="Douillard F.P."/>
            <person name="Paul Ross R."/>
            <person name="Yang R."/>
            <person name="Briner A.E."/>
            <person name="Felis G.E."/>
            <person name="de Vos W.M."/>
            <person name="Barrangou R."/>
            <person name="Klaenhammer T.R."/>
            <person name="Caufield P.W."/>
            <person name="Cui Y."/>
            <person name="Zhang H."/>
            <person name="O'Toole P.W."/>
        </authorList>
    </citation>
    <scope>NUCLEOTIDE SEQUENCE [LARGE SCALE GENOMIC DNA]</scope>
    <source>
        <strain evidence="1 2">DSM 20515</strain>
    </source>
</reference>
<organism evidence="1 2">
    <name type="scientific">Secundilactobacillus collinoides DSM 20515 = JCM 1123</name>
    <dbReference type="NCBI Taxonomy" id="1423733"/>
    <lineage>
        <taxon>Bacteria</taxon>
        <taxon>Bacillati</taxon>
        <taxon>Bacillota</taxon>
        <taxon>Bacilli</taxon>
        <taxon>Lactobacillales</taxon>
        <taxon>Lactobacillaceae</taxon>
        <taxon>Secundilactobacillus</taxon>
    </lineage>
</organism>
<accession>A0A0R2B902</accession>
<dbReference type="Proteomes" id="UP000051845">
    <property type="component" value="Unassembled WGS sequence"/>
</dbReference>
<sequence length="120" mass="13633">MAVTIKTNPEQLAILRSQMDEANRKSHFVIFESTERQSGDSLRLITDYESFREIQQEHGDQADMHILQDIVPITDNLAKWAIAESQAARANDDPSVLADLEHFTNEVLMENHLAVNKEDA</sequence>
<proteinExistence type="predicted"/>
<dbReference type="AlphaFoldDB" id="A0A0R2B902"/>